<gene>
    <name evidence="2" type="ORF">LIER_09472</name>
</gene>
<dbReference type="InterPro" id="IPR051886">
    <property type="entry name" value="Seed_Dev/Stress_Resp_Reg"/>
</dbReference>
<dbReference type="PANTHER" id="PTHR46354">
    <property type="entry name" value="DOG1 DOMAIN-CONTAINING PROTEIN"/>
    <property type="match status" value="1"/>
</dbReference>
<feature type="domain" description="DOG1" evidence="1">
    <location>
        <begin position="7"/>
        <end position="236"/>
    </location>
</feature>
<reference evidence="2 3" key="1">
    <citation type="submission" date="2024-01" db="EMBL/GenBank/DDBJ databases">
        <title>The complete chloroplast genome sequence of Lithospermum erythrorhizon: insights into the phylogenetic relationship among Boraginaceae species and the maternal lineages of purple gromwells.</title>
        <authorList>
            <person name="Okada T."/>
            <person name="Watanabe K."/>
        </authorList>
    </citation>
    <scope>NUCLEOTIDE SEQUENCE [LARGE SCALE GENOMIC DNA]</scope>
</reference>
<dbReference type="Proteomes" id="UP001454036">
    <property type="component" value="Unassembled WGS sequence"/>
</dbReference>
<dbReference type="PROSITE" id="PS51806">
    <property type="entry name" value="DOG1"/>
    <property type="match status" value="1"/>
</dbReference>
<evidence type="ECO:0000259" key="1">
    <source>
        <dbReference type="PROSITE" id="PS51806"/>
    </source>
</evidence>
<name>A0AAV3PFX0_LITER</name>
<protein>
    <recommendedName>
        <fullName evidence="1">DOG1 domain-containing protein</fullName>
    </recommendedName>
</protein>
<evidence type="ECO:0000313" key="3">
    <source>
        <dbReference type="Proteomes" id="UP001454036"/>
    </source>
</evidence>
<dbReference type="PANTHER" id="PTHR46354:SF7">
    <property type="entry name" value="PROTEIN DOG1-LIKE 1"/>
    <property type="match status" value="1"/>
</dbReference>
<accession>A0AAV3PFX0</accession>
<sequence length="282" mass="31296">MATPDQDKSCLCCFENWIIQQQQDLEKLLATLNSSNPSNEKLQSLVEKGIQHFKNYNEERAPSLFSPPWCGPFEKCFFWLGGCKPSLSIRLVYSLSWAEFDAQLTEFLNGERKGNLGEITVDQLSTINAFNCKIVEDEEQLSARIADLQDDIADIPFAKRSNEIGKTQQQVLDDKAMVAHMVVLAEILSGADQLRLKTIEELLMNILTPLQAVELLVATKRLHLTMHQWGKQTKGTSRTGSGRSAMLSSSGFGICSAVGSESVTTGCGHKHSDDQVSYFGVM</sequence>
<dbReference type="GO" id="GO:0043565">
    <property type="term" value="F:sequence-specific DNA binding"/>
    <property type="evidence" value="ECO:0007669"/>
    <property type="project" value="InterPro"/>
</dbReference>
<comment type="caution">
    <text evidence="2">The sequence shown here is derived from an EMBL/GenBank/DDBJ whole genome shotgun (WGS) entry which is preliminary data.</text>
</comment>
<dbReference type="EMBL" id="BAABME010001612">
    <property type="protein sequence ID" value="GAA0150549.1"/>
    <property type="molecule type" value="Genomic_DNA"/>
</dbReference>
<organism evidence="2 3">
    <name type="scientific">Lithospermum erythrorhizon</name>
    <name type="common">Purple gromwell</name>
    <name type="synonym">Lithospermum officinale var. erythrorhizon</name>
    <dbReference type="NCBI Taxonomy" id="34254"/>
    <lineage>
        <taxon>Eukaryota</taxon>
        <taxon>Viridiplantae</taxon>
        <taxon>Streptophyta</taxon>
        <taxon>Embryophyta</taxon>
        <taxon>Tracheophyta</taxon>
        <taxon>Spermatophyta</taxon>
        <taxon>Magnoliopsida</taxon>
        <taxon>eudicotyledons</taxon>
        <taxon>Gunneridae</taxon>
        <taxon>Pentapetalae</taxon>
        <taxon>asterids</taxon>
        <taxon>lamiids</taxon>
        <taxon>Boraginales</taxon>
        <taxon>Boraginaceae</taxon>
        <taxon>Boraginoideae</taxon>
        <taxon>Lithospermeae</taxon>
        <taxon>Lithospermum</taxon>
    </lineage>
</organism>
<proteinExistence type="predicted"/>
<dbReference type="Pfam" id="PF14144">
    <property type="entry name" value="DOG1"/>
    <property type="match status" value="1"/>
</dbReference>
<dbReference type="AlphaFoldDB" id="A0AAV3PFX0"/>
<dbReference type="InterPro" id="IPR025422">
    <property type="entry name" value="TGA_domain"/>
</dbReference>
<keyword evidence="3" id="KW-1185">Reference proteome</keyword>
<dbReference type="GO" id="GO:0006351">
    <property type="term" value="P:DNA-templated transcription"/>
    <property type="evidence" value="ECO:0007669"/>
    <property type="project" value="InterPro"/>
</dbReference>
<evidence type="ECO:0000313" key="2">
    <source>
        <dbReference type="EMBL" id="GAA0150549.1"/>
    </source>
</evidence>